<feature type="domain" description="Peptidase S8/S53" evidence="9">
    <location>
        <begin position="226"/>
        <end position="490"/>
    </location>
</feature>
<evidence type="ECO:0000256" key="5">
    <source>
        <dbReference type="PIRSR" id="PIRSR615500-1"/>
    </source>
</evidence>
<dbReference type="AlphaFoldDB" id="A0A418KJQ1"/>
<keyword evidence="4 6" id="KW-0720">Serine protease</keyword>
<dbReference type="InterPro" id="IPR015500">
    <property type="entry name" value="Peptidase_S8_subtilisin-rel"/>
</dbReference>
<evidence type="ECO:0000256" key="8">
    <source>
        <dbReference type="SAM" id="SignalP"/>
    </source>
</evidence>
<dbReference type="InterPro" id="IPR023827">
    <property type="entry name" value="Peptidase_S8_Asp-AS"/>
</dbReference>
<gene>
    <name evidence="10" type="ORF">DY240_24435</name>
</gene>
<feature type="active site" description="Charge relay system" evidence="5 6">
    <location>
        <position position="444"/>
    </location>
</feature>
<dbReference type="PROSITE" id="PS00136">
    <property type="entry name" value="SUBTILASE_ASP"/>
    <property type="match status" value="1"/>
</dbReference>
<comment type="caution">
    <text evidence="10">The sequence shown here is derived from an EMBL/GenBank/DDBJ whole genome shotgun (WGS) entry which is preliminary data.</text>
</comment>
<keyword evidence="3 6" id="KW-0378">Hydrolase</keyword>
<evidence type="ECO:0000256" key="6">
    <source>
        <dbReference type="PROSITE-ProRule" id="PRU01240"/>
    </source>
</evidence>
<feature type="signal peptide" evidence="8">
    <location>
        <begin position="1"/>
        <end position="27"/>
    </location>
</feature>
<keyword evidence="8" id="KW-0732">Signal</keyword>
<dbReference type="InterPro" id="IPR023828">
    <property type="entry name" value="Peptidase_S8_Ser-AS"/>
</dbReference>
<accession>A0A418KJQ1</accession>
<dbReference type="PANTHER" id="PTHR43399:SF4">
    <property type="entry name" value="CELL WALL-ASSOCIATED PROTEASE"/>
    <property type="match status" value="1"/>
</dbReference>
<dbReference type="InterPro" id="IPR051048">
    <property type="entry name" value="Peptidase_S8/S53_subtilisin"/>
</dbReference>
<feature type="chain" id="PRO_5019282015" description="Peptidase S8/S53 domain-containing protein" evidence="8">
    <location>
        <begin position="28"/>
        <end position="1274"/>
    </location>
</feature>
<evidence type="ECO:0000256" key="1">
    <source>
        <dbReference type="ARBA" id="ARBA00011073"/>
    </source>
</evidence>
<protein>
    <recommendedName>
        <fullName evidence="9">Peptidase S8/S53 domain-containing protein</fullName>
    </recommendedName>
</protein>
<dbReference type="Proteomes" id="UP000284057">
    <property type="component" value="Unassembled WGS sequence"/>
</dbReference>
<evidence type="ECO:0000256" key="4">
    <source>
        <dbReference type="ARBA" id="ARBA00022825"/>
    </source>
</evidence>
<keyword evidence="2 6" id="KW-0645">Protease</keyword>
<dbReference type="GO" id="GO:0004252">
    <property type="term" value="F:serine-type endopeptidase activity"/>
    <property type="evidence" value="ECO:0007669"/>
    <property type="project" value="UniProtKB-UniRule"/>
</dbReference>
<dbReference type="InterPro" id="IPR034213">
    <property type="entry name" value="S8_Vpr-like"/>
</dbReference>
<dbReference type="PROSITE" id="PS51892">
    <property type="entry name" value="SUBTILASE"/>
    <property type="match status" value="1"/>
</dbReference>
<dbReference type="InterPro" id="IPR000209">
    <property type="entry name" value="Peptidase_S8/S53_dom"/>
</dbReference>
<reference evidence="10 11" key="1">
    <citation type="submission" date="2018-09" db="EMBL/GenBank/DDBJ databases">
        <title>Isolation, diversity and antifungal activity of actinobacteria from wheat.</title>
        <authorList>
            <person name="Han C."/>
        </authorList>
    </citation>
    <scope>NUCLEOTIDE SEQUENCE [LARGE SCALE GENOMIC DNA]</scope>
    <source>
        <strain evidence="10 11">NEAU-YY265</strain>
    </source>
</reference>
<name>A0A418KJQ1_9ACTN</name>
<dbReference type="Gene3D" id="3.50.30.30">
    <property type="match status" value="1"/>
</dbReference>
<evidence type="ECO:0000256" key="3">
    <source>
        <dbReference type="ARBA" id="ARBA00022801"/>
    </source>
</evidence>
<dbReference type="EMBL" id="QUAL01000339">
    <property type="protein sequence ID" value="RIQ14515.1"/>
    <property type="molecule type" value="Genomic_DNA"/>
</dbReference>
<dbReference type="SUPFAM" id="SSF52743">
    <property type="entry name" value="Subtilisin-like"/>
    <property type="match status" value="1"/>
</dbReference>
<dbReference type="CDD" id="cd07474">
    <property type="entry name" value="Peptidases_S8_subtilisin_Vpr-like"/>
    <property type="match status" value="1"/>
</dbReference>
<dbReference type="PROSITE" id="PS00138">
    <property type="entry name" value="SUBTILASE_SER"/>
    <property type="match status" value="1"/>
</dbReference>
<keyword evidence="11" id="KW-1185">Reference proteome</keyword>
<dbReference type="InterPro" id="IPR036852">
    <property type="entry name" value="Peptidase_S8/S53_dom_sf"/>
</dbReference>
<evidence type="ECO:0000256" key="7">
    <source>
        <dbReference type="RuleBase" id="RU003355"/>
    </source>
</evidence>
<evidence type="ECO:0000256" key="2">
    <source>
        <dbReference type="ARBA" id="ARBA00022670"/>
    </source>
</evidence>
<feature type="active site" description="Charge relay system" evidence="5 6">
    <location>
        <position position="235"/>
    </location>
</feature>
<dbReference type="GO" id="GO:0006508">
    <property type="term" value="P:proteolysis"/>
    <property type="evidence" value="ECO:0007669"/>
    <property type="project" value="UniProtKB-KW"/>
</dbReference>
<comment type="similarity">
    <text evidence="1 6 7">Belongs to the peptidase S8 family.</text>
</comment>
<evidence type="ECO:0000259" key="9">
    <source>
        <dbReference type="Pfam" id="PF00082"/>
    </source>
</evidence>
<feature type="active site" description="Charge relay system" evidence="5 6">
    <location>
        <position position="270"/>
    </location>
</feature>
<dbReference type="PANTHER" id="PTHR43399">
    <property type="entry name" value="SUBTILISIN-RELATED"/>
    <property type="match status" value="1"/>
</dbReference>
<sequence>MTGTAVAAVVAALLPAAATAPATSAAAANEPAANEPAVAAAEPVTLTLLTGDVVTVTTAPTGERTFGVEPAPRQSGAPITFTSYSDGESYYVLPSDAFGPVAAGTVDQRLFDVAALAGQAAAADDGPPPVIVRYAGARAARTAAASLPEAPDRTLESIDAVALDPADPADGAALWAALTEQGPADATARLSAGVAQVWLDAATTASLDVSVPHIGAPDAWAAGYDGDGVTVAVLDTGVDAAHPDLTGQVTAGRNFTTDLDAADVTDGHGHGTHVAATVAGTGAAPGGHPGVAPGADLMIGKVLADNGEGLLSWAIDGMEWAAQNGADVVNLSLSAAATDGTDPGSLAVDALSEQTGTLFVIAAGNNGRNLAVGTPGAATSALTVGAVDDGDLLADFSSRGPRRGDAAIKPNLTAPGVGIVAARAAGTSMGTPVSDLHTSANGTSMATPHVAGAAALLAQAHPDWGQRELRDALASTATPGEHTPFQQGAGRLDVSRAIGQGVYGPAVVDFGRIPNPATEPATTALTYRNETEADVTLQLGVTGTGWDGRSVPAAAAALDAATLTVPAHGIASARLTVDPTALDAGVYSGIVTATADGVAVRTPWSLYEGDVTHTIDVQATDRRGEPADLGLPVWVVKADPGFDENDPFRTWSHFAWTDADGRASFEVAAGVYDVYAQITTWDLRATESTIAIAGEVEVGADTAVSLDARDAVLRNPDVGEPVDLLFGEVGVIRKTPDGRTFVLGPLFDQSSEWRLYTTPTPEPRLGEVESFTKWIYGSALVDVRAEGIRVRPEYWPHLAGPGLAGRRTLPLVFAGDGTEAELRPASGKLALVRIRIPDDEPFDYAYALNAIQRATDAAVATGVAGLLFYADKPGSLGIQVRADQLFQLGLSHDEGEALRQALEARPHLRLDIDGRRAPERVYHLRAGHDGGFPATGEPRFSREDLATVPSRYHTDTAGHEGTLAWFAFSENMADSAQIAIGLYGGTERTELVASTGPEVRWLREVDMEGVKLRAWNQFDAGDRLPAERWFEAPVHYGAVDVAGPYPTTLRCTFCRQGDRFVTGQYRLDAQGAHYEHAWFAQPVTRLFRGTEEVPVRGSVNQWFQLPPGTADYRLTMDYVQPGPPDGLATRVATEWEFTSAPPQAGRLPEAYACPVAALTDPCAFQPVPQLRWDLGLDLLNTAPAGRRHTAEVHAAAPGGGPVAERLRVWFSVDDGVSWRPAQVRAGGRPGDFRVTVPHPELDATTGHVWLRTEAWTAAGDSVTQTIERAYRLDG</sequence>
<proteinExistence type="inferred from homology"/>
<evidence type="ECO:0000313" key="10">
    <source>
        <dbReference type="EMBL" id="RIQ14515.1"/>
    </source>
</evidence>
<dbReference type="PRINTS" id="PR00723">
    <property type="entry name" value="SUBTILISIN"/>
</dbReference>
<organism evidence="10 11">
    <name type="scientific">Jiangella rhizosphaerae</name>
    <dbReference type="NCBI Taxonomy" id="2293569"/>
    <lineage>
        <taxon>Bacteria</taxon>
        <taxon>Bacillati</taxon>
        <taxon>Actinomycetota</taxon>
        <taxon>Actinomycetes</taxon>
        <taxon>Jiangellales</taxon>
        <taxon>Jiangellaceae</taxon>
        <taxon>Jiangella</taxon>
    </lineage>
</organism>
<dbReference type="Pfam" id="PF00082">
    <property type="entry name" value="Peptidase_S8"/>
    <property type="match status" value="1"/>
</dbReference>
<evidence type="ECO:0000313" key="11">
    <source>
        <dbReference type="Proteomes" id="UP000284057"/>
    </source>
</evidence>
<dbReference type="Gene3D" id="3.40.50.200">
    <property type="entry name" value="Peptidase S8/S53 domain"/>
    <property type="match status" value="1"/>
</dbReference>